<dbReference type="RefSeq" id="WP_343836419.1">
    <property type="nucleotide sequence ID" value="NZ_BAAADO010000001.1"/>
</dbReference>
<dbReference type="Pfam" id="PF00246">
    <property type="entry name" value="Peptidase_M14"/>
    <property type="match status" value="1"/>
</dbReference>
<sequence>MNITVQAGDNYWLYSQTFQLPLQLIIDSNPSIHPDQLSIGQTVRIPGFVQENYTIQSGDTLWTIAQQQNISFQQLLFVNRQINPNALYAGQQIILPRRVTWRVVNGRQEYTYDDLIQNLRQLSYIYPFMSNFEVGQSVMGKPIPELVIGKGAKKVHWNGSFHANEWITTPIIMTFLNDYLLSLTNQQPIRGLQVNPLYEEVLLSVVPMVNPDGVNLVLNGPPEEPNYRELVLDINNGSTDFSNWKANIRGVDLNNQYPAQWEIEKERKEQEPAPRDYPGEAPLTEPEASAIADLTVNRDFDRVLAFHTQGEVIYWGFENSEPPIAETIVNEFARVSGYQPIRTVDSYAGYKDWFIQEWQRPGYTLELGEGINPLPLSQYEEIYQEALGIFLASLYM</sequence>
<dbReference type="EMBL" id="BAAADO010000001">
    <property type="protein sequence ID" value="GAA0480569.1"/>
    <property type="molecule type" value="Genomic_DNA"/>
</dbReference>
<dbReference type="SMART" id="SM00257">
    <property type="entry name" value="LysM"/>
    <property type="match status" value="2"/>
</dbReference>
<comment type="similarity">
    <text evidence="2 7">Belongs to the peptidase M14 family.</text>
</comment>
<dbReference type="Gene3D" id="3.10.350.10">
    <property type="entry name" value="LysM domain"/>
    <property type="match status" value="2"/>
</dbReference>
<gene>
    <name evidence="10" type="ORF">GCM10008986_01400</name>
</gene>
<dbReference type="InterPro" id="IPR000834">
    <property type="entry name" value="Peptidase_M14"/>
</dbReference>
<evidence type="ECO:0000313" key="10">
    <source>
        <dbReference type="EMBL" id="GAA0480569.1"/>
    </source>
</evidence>
<keyword evidence="5" id="KW-0862">Zinc</keyword>
<reference evidence="10 11" key="1">
    <citation type="journal article" date="2019" name="Int. J. Syst. Evol. Microbiol.">
        <title>The Global Catalogue of Microorganisms (GCM) 10K type strain sequencing project: providing services to taxonomists for standard genome sequencing and annotation.</title>
        <authorList>
            <consortium name="The Broad Institute Genomics Platform"/>
            <consortium name="The Broad Institute Genome Sequencing Center for Infectious Disease"/>
            <person name="Wu L."/>
            <person name="Ma J."/>
        </authorList>
    </citation>
    <scope>NUCLEOTIDE SEQUENCE [LARGE SCALE GENOMIC DNA]</scope>
    <source>
        <strain evidence="10 11">JCM 12389</strain>
    </source>
</reference>
<comment type="cofactor">
    <cofactor evidence="1">
        <name>Zn(2+)</name>
        <dbReference type="ChEBI" id="CHEBI:29105"/>
    </cofactor>
</comment>
<dbReference type="InterPro" id="IPR034274">
    <property type="entry name" value="ENP1_M14_CPD"/>
</dbReference>
<dbReference type="Gene3D" id="3.40.630.10">
    <property type="entry name" value="Zn peptidases"/>
    <property type="match status" value="1"/>
</dbReference>
<evidence type="ECO:0000256" key="6">
    <source>
        <dbReference type="ARBA" id="ARBA00023049"/>
    </source>
</evidence>
<feature type="domain" description="LysM" evidence="8">
    <location>
        <begin position="51"/>
        <end position="95"/>
    </location>
</feature>
<evidence type="ECO:0000256" key="2">
    <source>
        <dbReference type="ARBA" id="ARBA00005988"/>
    </source>
</evidence>
<dbReference type="Proteomes" id="UP001500880">
    <property type="component" value="Unassembled WGS sequence"/>
</dbReference>
<dbReference type="SUPFAM" id="SSF54106">
    <property type="entry name" value="LysM domain"/>
    <property type="match status" value="1"/>
</dbReference>
<feature type="domain" description="LysM" evidence="8">
    <location>
        <begin position="1"/>
        <end position="45"/>
    </location>
</feature>
<keyword evidence="11" id="KW-1185">Reference proteome</keyword>
<evidence type="ECO:0000256" key="4">
    <source>
        <dbReference type="ARBA" id="ARBA00022801"/>
    </source>
</evidence>
<evidence type="ECO:0000259" key="8">
    <source>
        <dbReference type="PROSITE" id="PS51782"/>
    </source>
</evidence>
<evidence type="ECO:0000313" key="11">
    <source>
        <dbReference type="Proteomes" id="UP001500880"/>
    </source>
</evidence>
<dbReference type="CDD" id="cd06229">
    <property type="entry name" value="M14_Endopeptidase_I"/>
    <property type="match status" value="1"/>
</dbReference>
<evidence type="ECO:0000256" key="3">
    <source>
        <dbReference type="ARBA" id="ARBA00022670"/>
    </source>
</evidence>
<keyword evidence="6" id="KW-0482">Metalloprotease</keyword>
<proteinExistence type="inferred from homology"/>
<dbReference type="SUPFAM" id="SSF53187">
    <property type="entry name" value="Zn-dependent exopeptidases"/>
    <property type="match status" value="1"/>
</dbReference>
<evidence type="ECO:0000256" key="7">
    <source>
        <dbReference type="PROSITE-ProRule" id="PRU01379"/>
    </source>
</evidence>
<dbReference type="InterPro" id="IPR036779">
    <property type="entry name" value="LysM_dom_sf"/>
</dbReference>
<evidence type="ECO:0000259" key="9">
    <source>
        <dbReference type="PROSITE" id="PS52035"/>
    </source>
</evidence>
<dbReference type="Pfam" id="PF01476">
    <property type="entry name" value="LysM"/>
    <property type="match status" value="2"/>
</dbReference>
<name>A0ABN1ANE5_9BACI</name>
<feature type="active site" description="Proton donor/acceptor" evidence="7">
    <location>
        <position position="366"/>
    </location>
</feature>
<evidence type="ECO:0000256" key="5">
    <source>
        <dbReference type="ARBA" id="ARBA00022833"/>
    </source>
</evidence>
<dbReference type="InterPro" id="IPR018392">
    <property type="entry name" value="LysM"/>
</dbReference>
<evidence type="ECO:0000256" key="1">
    <source>
        <dbReference type="ARBA" id="ARBA00001947"/>
    </source>
</evidence>
<feature type="domain" description="Peptidase M14" evidence="9">
    <location>
        <begin position="108"/>
        <end position="394"/>
    </location>
</feature>
<dbReference type="PANTHER" id="PTHR11705:SF143">
    <property type="entry name" value="SLL0236 PROTEIN"/>
    <property type="match status" value="1"/>
</dbReference>
<comment type="caution">
    <text evidence="10">The sequence shown here is derived from an EMBL/GenBank/DDBJ whole genome shotgun (WGS) entry which is preliminary data.</text>
</comment>
<keyword evidence="3" id="KW-0645">Protease</keyword>
<dbReference type="PANTHER" id="PTHR11705">
    <property type="entry name" value="PROTEASE FAMILY M14 CARBOXYPEPTIDASE A,B"/>
    <property type="match status" value="1"/>
</dbReference>
<protein>
    <submittedName>
        <fullName evidence="10">M14 family metallopeptidase</fullName>
    </submittedName>
</protein>
<organism evidence="10 11">
    <name type="scientific">Salinibacillus aidingensis</name>
    <dbReference type="NCBI Taxonomy" id="237684"/>
    <lineage>
        <taxon>Bacteria</taxon>
        <taxon>Bacillati</taxon>
        <taxon>Bacillota</taxon>
        <taxon>Bacilli</taxon>
        <taxon>Bacillales</taxon>
        <taxon>Bacillaceae</taxon>
        <taxon>Salinibacillus</taxon>
    </lineage>
</organism>
<accession>A0ABN1ANE5</accession>
<dbReference type="PROSITE" id="PS51782">
    <property type="entry name" value="LYSM"/>
    <property type="match status" value="2"/>
</dbReference>
<dbReference type="SMART" id="SM00631">
    <property type="entry name" value="Zn_pept"/>
    <property type="match status" value="1"/>
</dbReference>
<keyword evidence="4" id="KW-0378">Hydrolase</keyword>
<dbReference type="CDD" id="cd00118">
    <property type="entry name" value="LysM"/>
    <property type="match status" value="2"/>
</dbReference>
<dbReference type="PROSITE" id="PS52035">
    <property type="entry name" value="PEPTIDASE_M14"/>
    <property type="match status" value="1"/>
</dbReference>